<dbReference type="Proteomes" id="UP001141961">
    <property type="component" value="Unassembled WGS sequence"/>
</dbReference>
<evidence type="ECO:0000313" key="3">
    <source>
        <dbReference type="Proteomes" id="UP001141961"/>
    </source>
</evidence>
<gene>
    <name evidence="2" type="ORF">ODV14_07230</name>
</gene>
<organism evidence="2 3">
    <name type="scientific">Lactobacillus amylovorus</name>
    <dbReference type="NCBI Taxonomy" id="1604"/>
    <lineage>
        <taxon>Bacteria</taxon>
        <taxon>Bacillati</taxon>
        <taxon>Bacillota</taxon>
        <taxon>Bacilli</taxon>
        <taxon>Lactobacillales</taxon>
        <taxon>Lactobacillaceae</taxon>
        <taxon>Lactobacillus</taxon>
    </lineage>
</organism>
<sequence length="263" mass="30577">MPKIKKVYAKNYTVFANQIFEDENLSLKAKGLFGYMWTKSDDWNFYVTELVKHSKCGRDQVMNALDELERNGYLLRSRNRNSLGQLTSKSTWLLSDTPKKSWIEQKNKKAKSKKTVNKSVDNSTKPKSENPTQEKPKLENPTLPNTNITKYLNNQVLNSSLSKSLPRENQRIVSKQPAMDYERDEKINQIIFYFNAKRAEWHMPIQAISDHEQDKLARVIGNHRFEDIKPLIQTAVANAESYPMGYLISMIKNLPEVANYERI</sequence>
<feature type="region of interest" description="Disordered" evidence="1">
    <location>
        <begin position="103"/>
        <end position="146"/>
    </location>
</feature>
<proteinExistence type="predicted"/>
<protein>
    <submittedName>
        <fullName evidence="2">Helix-turn-helix domain-containing protein</fullName>
    </submittedName>
</protein>
<reference evidence="2" key="2">
    <citation type="submission" date="2022-10" db="EMBL/GenBank/DDBJ databases">
        <authorList>
            <person name="Kostovova I."/>
            <person name="Moravkova M."/>
            <person name="Pechar R."/>
        </authorList>
    </citation>
    <scope>NUCLEOTIDE SEQUENCE</scope>
    <source>
        <strain evidence="2">M597B</strain>
    </source>
</reference>
<accession>A0AAW6BAL6</accession>
<evidence type="ECO:0000256" key="1">
    <source>
        <dbReference type="SAM" id="MobiDB-lite"/>
    </source>
</evidence>
<evidence type="ECO:0000313" key="2">
    <source>
        <dbReference type="EMBL" id="MDB6247110.1"/>
    </source>
</evidence>
<dbReference type="AlphaFoldDB" id="A0AAW6BAL6"/>
<feature type="compositionally biased region" description="Basic and acidic residues" evidence="1">
    <location>
        <begin position="124"/>
        <end position="138"/>
    </location>
</feature>
<name>A0AAW6BAL6_LACAM</name>
<dbReference type="EMBL" id="JAOTHD010000021">
    <property type="protein sequence ID" value="MDB6247110.1"/>
    <property type="molecule type" value="Genomic_DNA"/>
</dbReference>
<dbReference type="Pfam" id="PF13730">
    <property type="entry name" value="HTH_36"/>
    <property type="match status" value="1"/>
</dbReference>
<dbReference type="RefSeq" id="WP_271326625.1">
    <property type="nucleotide sequence ID" value="NZ_JAOTHC010000001.1"/>
</dbReference>
<comment type="caution">
    <text evidence="2">The sequence shown here is derived from an EMBL/GenBank/DDBJ whole genome shotgun (WGS) entry which is preliminary data.</text>
</comment>
<reference evidence="2" key="1">
    <citation type="journal article" date="2022" name="Microorganisms">
        <title>Antibiotic Susceptibility, Resistance Gene Determinants and Corresponding Genomic Regions in Lactobacillus amylovorus Isolates Derived from Wild Boars and Domestic Pigs.</title>
        <authorList>
            <person name="Moravkova M."/>
            <person name="Kostovova I."/>
            <person name="Kavanova K."/>
            <person name="Pechar R."/>
            <person name="Stanek S."/>
            <person name="Brychta A."/>
            <person name="Zeman M."/>
            <person name="Kubasova T."/>
        </authorList>
    </citation>
    <scope>NUCLEOTIDE SEQUENCE</scope>
    <source>
        <strain evidence="2">M597B</strain>
    </source>
</reference>